<feature type="domain" description="Glycosyltransferase 2-like" evidence="1">
    <location>
        <begin position="97"/>
        <end position="218"/>
    </location>
</feature>
<gene>
    <name evidence="2" type="primary">mftF</name>
    <name evidence="2" type="ORF">AB3X52_03005</name>
</gene>
<dbReference type="InterPro" id="IPR023981">
    <property type="entry name" value="MftF"/>
</dbReference>
<dbReference type="RefSeq" id="WP_367991298.1">
    <property type="nucleotide sequence ID" value="NZ_JBFPJR010000004.1"/>
</dbReference>
<protein>
    <submittedName>
        <fullName evidence="2">Mycofactocin biosynthesis glycosyltransferase MftF</fullName>
    </submittedName>
</protein>
<evidence type="ECO:0000313" key="2">
    <source>
        <dbReference type="EMBL" id="MEX0426574.1"/>
    </source>
</evidence>
<dbReference type="InterPro" id="IPR029044">
    <property type="entry name" value="Nucleotide-diphossugar_trans"/>
</dbReference>
<dbReference type="Pfam" id="PF00535">
    <property type="entry name" value="Glycos_transf_2"/>
    <property type="match status" value="1"/>
</dbReference>
<dbReference type="PANTHER" id="PTHR43646">
    <property type="entry name" value="GLYCOSYLTRANSFERASE"/>
    <property type="match status" value="1"/>
</dbReference>
<name>A0ABV3SVT2_9ACTN</name>
<dbReference type="Proteomes" id="UP001556631">
    <property type="component" value="Unassembled WGS sequence"/>
</dbReference>
<keyword evidence="3" id="KW-1185">Reference proteome</keyword>
<dbReference type="PANTHER" id="PTHR43646:SF6">
    <property type="entry name" value="PRE-MYCOFACTOCIN GLYCOSYLTRANSFERASE"/>
    <property type="match status" value="1"/>
</dbReference>
<dbReference type="InterPro" id="IPR001173">
    <property type="entry name" value="Glyco_trans_2-like"/>
</dbReference>
<comment type="caution">
    <text evidence="2">The sequence shown here is derived from an EMBL/GenBank/DDBJ whole genome shotgun (WGS) entry which is preliminary data.</text>
</comment>
<dbReference type="Gene3D" id="3.90.550.10">
    <property type="entry name" value="Spore Coat Polysaccharide Biosynthesis Protein SpsA, Chain A"/>
    <property type="match status" value="1"/>
</dbReference>
<dbReference type="SUPFAM" id="SSF53448">
    <property type="entry name" value="Nucleotide-diphospho-sugar transferases"/>
    <property type="match status" value="1"/>
</dbReference>
<evidence type="ECO:0000313" key="3">
    <source>
        <dbReference type="Proteomes" id="UP001556631"/>
    </source>
</evidence>
<organism evidence="2 3">
    <name type="scientific">Nocardioides eburneus</name>
    <dbReference type="NCBI Taxonomy" id="3231482"/>
    <lineage>
        <taxon>Bacteria</taxon>
        <taxon>Bacillati</taxon>
        <taxon>Actinomycetota</taxon>
        <taxon>Actinomycetes</taxon>
        <taxon>Propionibacteriales</taxon>
        <taxon>Nocardioidaceae</taxon>
        <taxon>Nocardioides</taxon>
    </lineage>
</organism>
<sequence>MSQTMRFPIGFEVRVRDDVRRLGGPDGRLLVGGSPIRALRLAPAAGRRIVDGRVRVTDAVSDALAGRLVDANIADPVLDPPAGPVSAAPTERGADLTVVVPVRDRPEQLDRCLAPLRGLRVLVVDDASLEPSAVAKVAADHGAEVLPLTVNVGPASARNAGLAQVRTPYVAFVDSDVVADAAMLVRLARHLADARVALVGPLVRSRAVARRSGGRPRWFERYDEEVSSLALGTRACSVEPGAAVGWLPSACLVGRVAALRDHPIGGFTEGLRVGEDVDLVWRLVGAGHRVRYDPAEVAHHDARTTVRDWLGRKLVYGTGGAPLAARHGRHGAPAVLTVTGAAAAAAVLVRRRWSWPIAAAGVGYGWWQLDRRLPEAPDDPGARRLLAGRLAAQGLGWAIRQESALLLRHWWPLTALLLPSRTVRRAVVTALLVDTVLAEVEHPGAPYQLLARRLDDLAYGAGLWLGALRARSAACLLPRRPGRR</sequence>
<evidence type="ECO:0000259" key="1">
    <source>
        <dbReference type="Pfam" id="PF00535"/>
    </source>
</evidence>
<dbReference type="EMBL" id="JBFPJR010000004">
    <property type="protein sequence ID" value="MEX0426574.1"/>
    <property type="molecule type" value="Genomic_DNA"/>
</dbReference>
<accession>A0ABV3SVT2</accession>
<reference evidence="2 3" key="1">
    <citation type="submission" date="2024-07" db="EMBL/GenBank/DDBJ databases">
        <authorList>
            <person name="Lee S."/>
            <person name="Kang M."/>
        </authorList>
    </citation>
    <scope>NUCLEOTIDE SEQUENCE [LARGE SCALE GENOMIC DNA]</scope>
    <source>
        <strain evidence="2 3">DS6</strain>
    </source>
</reference>
<dbReference type="NCBIfam" id="TIGR03965">
    <property type="entry name" value="mycofact_glyco"/>
    <property type="match status" value="1"/>
</dbReference>
<proteinExistence type="predicted"/>